<dbReference type="AlphaFoldDB" id="A0A0X2NM36"/>
<accession>A0A0X2NM36</accession>
<dbReference type="OMA" id="PELMFFG"/>
<protein>
    <submittedName>
        <fullName evidence="1">Lycopene cyclase protein</fullName>
        <ecNumber evidence="1">5.5.1.19</ecNumber>
    </submittedName>
</protein>
<sequence>MHIAVLGLGPAGSVLAHRAVARGWTVDGYDPACRDTDGSPTLPEWRSTYGLPVAALPDWANSLIPFSSVSPGLSAHTPGHRVLDYGGYGMVDRTALRERLAPGIRLHRRRVDAPTARTLGVDAVIDCRGVVDRPGSVRQIAYGIFLPPETAQDAGLATSEFMDWRPSPRASEHREGGPSFLYVQDLGDRVLVEETVLATRTSARKMLPELRLRLLSRLGEVAVHATGTETVHFPMDRRRRPWYLGPDADGVATFGAAGGLTHPATGYSVAAAVAAADRVLDQLADHAAGRPLPRRDRLSAALAWRLRLLGGELIIRAGAAVLPGFFDAFFRLPARLQRGYLEGQDALPVAAAMFSLARFPRAVLPFLRPLPQALYYTLKPR</sequence>
<dbReference type="GeneID" id="82887478"/>
<dbReference type="Pfam" id="PF05834">
    <property type="entry name" value="Lycopene_cycl"/>
    <property type="match status" value="1"/>
</dbReference>
<keyword evidence="1" id="KW-0413">Isomerase</keyword>
<reference evidence="3" key="1">
    <citation type="submission" date="2015-11" db="EMBL/GenBank/DDBJ databases">
        <authorList>
            <person name="Dugat-Bony E."/>
        </authorList>
    </citation>
    <scope>NUCLEOTIDE SEQUENCE [LARGE SCALE GENOMIC DNA]</scope>
    <source>
        <strain evidence="3">Mu292</strain>
    </source>
</reference>
<reference evidence="1" key="2">
    <citation type="submission" date="2015-11" db="EMBL/GenBank/DDBJ databases">
        <authorList>
            <person name="Zhang Y."/>
            <person name="Guo Z."/>
        </authorList>
    </citation>
    <scope>NUCLEOTIDE SEQUENCE [LARGE SCALE GENOMIC DNA]</scope>
    <source>
        <strain evidence="1">Mu292</strain>
    </source>
</reference>
<evidence type="ECO:0000313" key="1">
    <source>
        <dbReference type="EMBL" id="CUU66553.1"/>
    </source>
</evidence>
<dbReference type="RefSeq" id="WP_014009978.1">
    <property type="nucleotide sequence ID" value="NZ_BJNT01000009.1"/>
</dbReference>
<dbReference type="SUPFAM" id="SSF51905">
    <property type="entry name" value="FAD/NAD(P)-binding domain"/>
    <property type="match status" value="1"/>
</dbReference>
<dbReference type="PANTHER" id="PTHR39757">
    <property type="match status" value="1"/>
</dbReference>
<proteinExistence type="predicted"/>
<name>A0A0X2NM36_9CORY</name>
<dbReference type="EMBL" id="BJNT01000009">
    <property type="protein sequence ID" value="GEC86020.1"/>
    <property type="molecule type" value="Genomic_DNA"/>
</dbReference>
<gene>
    <name evidence="2" type="ORF">CVA01_13340</name>
    <name evidence="1" type="ORF">CVAR292_01898</name>
</gene>
<dbReference type="EC" id="5.5.1.19" evidence="1"/>
<dbReference type="GO" id="GO:0016853">
    <property type="term" value="F:isomerase activity"/>
    <property type="evidence" value="ECO:0007669"/>
    <property type="project" value="UniProtKB-KW"/>
</dbReference>
<dbReference type="EMBL" id="FAUH01000012">
    <property type="protein sequence ID" value="CUU66553.1"/>
    <property type="molecule type" value="Genomic_DNA"/>
</dbReference>
<organism evidence="1 3">
    <name type="scientific">Corynebacterium variabile</name>
    <dbReference type="NCBI Taxonomy" id="1727"/>
    <lineage>
        <taxon>Bacteria</taxon>
        <taxon>Bacillati</taxon>
        <taxon>Actinomycetota</taxon>
        <taxon>Actinomycetes</taxon>
        <taxon>Mycobacteriales</taxon>
        <taxon>Corynebacteriaceae</taxon>
        <taxon>Corynebacterium</taxon>
    </lineage>
</organism>
<evidence type="ECO:0000313" key="3">
    <source>
        <dbReference type="Proteomes" id="UP000182498"/>
    </source>
</evidence>
<dbReference type="OrthoDB" id="537501at2"/>
<dbReference type="InterPro" id="IPR036188">
    <property type="entry name" value="FAD/NAD-bd_sf"/>
</dbReference>
<evidence type="ECO:0000313" key="4">
    <source>
        <dbReference type="Proteomes" id="UP000319986"/>
    </source>
</evidence>
<dbReference type="Proteomes" id="UP000319986">
    <property type="component" value="Unassembled WGS sequence"/>
</dbReference>
<reference evidence="2 4" key="3">
    <citation type="submission" date="2019-06" db="EMBL/GenBank/DDBJ databases">
        <title>Whole genome shotgun sequence of Corynebacterium variabile NBRC 15286.</title>
        <authorList>
            <person name="Hosoyama A."/>
            <person name="Uohara A."/>
            <person name="Ohji S."/>
            <person name="Ichikawa N."/>
        </authorList>
    </citation>
    <scope>NUCLEOTIDE SEQUENCE [LARGE SCALE GENOMIC DNA]</scope>
    <source>
        <strain evidence="2 4">NBRC 15286</strain>
    </source>
</reference>
<evidence type="ECO:0000313" key="2">
    <source>
        <dbReference type="EMBL" id="GEC86020.1"/>
    </source>
</evidence>
<dbReference type="Proteomes" id="UP000182498">
    <property type="component" value="Unassembled WGS sequence"/>
</dbReference>
<dbReference type="PANTHER" id="PTHR39757:SF5">
    <property type="entry name" value="OS02G0190600 PROTEIN"/>
    <property type="match status" value="1"/>
</dbReference>
<keyword evidence="3" id="KW-1185">Reference proteome</keyword>